<feature type="transmembrane region" description="Helical" evidence="1">
    <location>
        <begin position="12"/>
        <end position="29"/>
    </location>
</feature>
<reference evidence="2" key="1">
    <citation type="submission" date="2021-02" db="EMBL/GenBank/DDBJ databases">
        <title>FDA dAtabase for Regulatory Grade micrObial Sequences (FDA-ARGOS): Supporting development and validation of Infectious Disease Dx tests.</title>
        <authorList>
            <person name="Sproer C."/>
            <person name="Gronow S."/>
            <person name="Severitt S."/>
            <person name="Schroder I."/>
            <person name="Tallon L."/>
            <person name="Sadzewicz L."/>
            <person name="Zhao X."/>
            <person name="Boylan J."/>
            <person name="Ott S."/>
            <person name="Bowen H."/>
            <person name="Vavikolanu K."/>
            <person name="Mehta A."/>
            <person name="Aluvathingal J."/>
            <person name="Nadendla S."/>
            <person name="Lowell S."/>
            <person name="Myers T."/>
            <person name="Yan Y."/>
            <person name="Sichtig H."/>
        </authorList>
    </citation>
    <scope>NUCLEOTIDE SEQUENCE</scope>
    <source>
        <strain evidence="2">FDAARGOS_1191</strain>
    </source>
</reference>
<evidence type="ECO:0000313" key="3">
    <source>
        <dbReference type="Proteomes" id="UP000617681"/>
    </source>
</evidence>
<keyword evidence="1" id="KW-0472">Membrane</keyword>
<dbReference type="EMBL" id="CP069534">
    <property type="protein sequence ID" value="QRP70399.1"/>
    <property type="molecule type" value="Genomic_DNA"/>
</dbReference>
<evidence type="ECO:0000313" key="2">
    <source>
        <dbReference type="EMBL" id="QRP70399.1"/>
    </source>
</evidence>
<keyword evidence="1" id="KW-1133">Transmembrane helix</keyword>
<gene>
    <name evidence="2" type="ORF">I6J21_11705</name>
</gene>
<organism evidence="2 3">
    <name type="scientific">Corynebacterium glucuronolyticum</name>
    <dbReference type="NCBI Taxonomy" id="39791"/>
    <lineage>
        <taxon>Bacteria</taxon>
        <taxon>Bacillati</taxon>
        <taxon>Actinomycetota</taxon>
        <taxon>Actinomycetes</taxon>
        <taxon>Mycobacteriales</taxon>
        <taxon>Corynebacteriaceae</taxon>
        <taxon>Corynebacterium</taxon>
    </lineage>
</organism>
<dbReference type="Proteomes" id="UP000617681">
    <property type="component" value="Chromosome"/>
</dbReference>
<name>A0AAX1L7P8_9CORY</name>
<dbReference type="AlphaFoldDB" id="A0AAX1L7P8"/>
<accession>A0AAX1L7P8</accession>
<proteinExistence type="predicted"/>
<keyword evidence="1" id="KW-0812">Transmembrane</keyword>
<evidence type="ECO:0000256" key="1">
    <source>
        <dbReference type="SAM" id="Phobius"/>
    </source>
</evidence>
<feature type="transmembrane region" description="Helical" evidence="1">
    <location>
        <begin position="35"/>
        <end position="55"/>
    </location>
</feature>
<protein>
    <submittedName>
        <fullName evidence="2">Uncharacterized protein</fullName>
    </submittedName>
</protein>
<dbReference type="RefSeq" id="WP_005388395.1">
    <property type="nucleotide sequence ID" value="NZ_CP069485.1"/>
</dbReference>
<sequence>MEQDQQKNNGNLPALLVVGTVGVLLPIMLPSWEWAGIVGWGTALIAYIAAFAVALRRFSNERS</sequence>